<evidence type="ECO:0000259" key="2">
    <source>
        <dbReference type="Pfam" id="PF13808"/>
    </source>
</evidence>
<dbReference type="Pfam" id="PF13808">
    <property type="entry name" value="DDE_Tnp_1_assoc"/>
    <property type="match status" value="1"/>
</dbReference>
<feature type="domain" description="H repeat-associated protein N-terminal" evidence="2">
    <location>
        <begin position="2"/>
        <end position="63"/>
    </location>
</feature>
<dbReference type="InterPro" id="IPR002559">
    <property type="entry name" value="Transposase_11"/>
</dbReference>
<dbReference type="PANTHER" id="PTHR30298:SF0">
    <property type="entry name" value="PROTEIN YBFL-RELATED"/>
    <property type="match status" value="1"/>
</dbReference>
<dbReference type="GO" id="GO:0004803">
    <property type="term" value="F:transposase activity"/>
    <property type="evidence" value="ECO:0007669"/>
    <property type="project" value="InterPro"/>
</dbReference>
<gene>
    <name evidence="3" type="ORF">CTOB1V02_LOCUS14612</name>
</gene>
<dbReference type="Pfam" id="PF01609">
    <property type="entry name" value="DDE_Tnp_1"/>
    <property type="match status" value="1"/>
</dbReference>
<dbReference type="InterPro" id="IPR047647">
    <property type="entry name" value="ISAs1_transpos"/>
</dbReference>
<dbReference type="InterPro" id="IPR032806">
    <property type="entry name" value="YbfD_N"/>
</dbReference>
<dbReference type="InterPro" id="IPR051698">
    <property type="entry name" value="Transposase_11-like"/>
</dbReference>
<organism evidence="3">
    <name type="scientific">Cyprideis torosa</name>
    <dbReference type="NCBI Taxonomy" id="163714"/>
    <lineage>
        <taxon>Eukaryota</taxon>
        <taxon>Metazoa</taxon>
        <taxon>Ecdysozoa</taxon>
        <taxon>Arthropoda</taxon>
        <taxon>Crustacea</taxon>
        <taxon>Oligostraca</taxon>
        <taxon>Ostracoda</taxon>
        <taxon>Podocopa</taxon>
        <taxon>Podocopida</taxon>
        <taxon>Cytherocopina</taxon>
        <taxon>Cytheroidea</taxon>
        <taxon>Cytherideidae</taxon>
        <taxon>Cyprideis</taxon>
    </lineage>
</organism>
<dbReference type="GO" id="GO:0006313">
    <property type="term" value="P:DNA transposition"/>
    <property type="evidence" value="ECO:0007669"/>
    <property type="project" value="InterPro"/>
</dbReference>
<dbReference type="GO" id="GO:0003677">
    <property type="term" value="F:DNA binding"/>
    <property type="evidence" value="ECO:0007669"/>
    <property type="project" value="InterPro"/>
</dbReference>
<dbReference type="EMBL" id="OB681958">
    <property type="protein sequence ID" value="CAD7236797.1"/>
    <property type="molecule type" value="Genomic_DNA"/>
</dbReference>
<proteinExistence type="predicted"/>
<protein>
    <submittedName>
        <fullName evidence="3">Uncharacterized protein</fullName>
    </submittedName>
</protein>
<feature type="non-terminal residue" evidence="3">
    <location>
        <position position="220"/>
    </location>
</feature>
<reference evidence="3" key="1">
    <citation type="submission" date="2020-11" db="EMBL/GenBank/DDBJ databases">
        <authorList>
            <person name="Tran Van P."/>
        </authorList>
    </citation>
    <scope>NUCLEOTIDE SEQUENCE</scope>
</reference>
<feature type="domain" description="Transposase IS4-like" evidence="1">
    <location>
        <begin position="80"/>
        <end position="194"/>
    </location>
</feature>
<name>A0A7R8WT77_9CRUS</name>
<accession>A0A7R8WT77</accession>
<dbReference type="NCBIfam" id="NF033564">
    <property type="entry name" value="transpos_ISAs1"/>
    <property type="match status" value="1"/>
</dbReference>
<dbReference type="OrthoDB" id="8299881at2759"/>
<sequence>MALCGLLCGADDWNAIAYYAREKEEWFRKYLTLPNGIPSHDTFNRLFSLLAPEQFHDLLTHWVREVLLNNTAVSGIVALDGKTQRGSRVSTTEVTHTVNAWSTDNGVCLGQTKVADKSNEITAVPELLKKLAIKGCLVTADAMSCQKKIAKQIITQEADYLLAVKNNQKTLYKAIDQHFMTYWHEHPEDLPEDDEFSEQANKTHGRKEFRRCWTAHSLGS</sequence>
<evidence type="ECO:0000259" key="1">
    <source>
        <dbReference type="Pfam" id="PF01609"/>
    </source>
</evidence>
<dbReference type="PANTHER" id="PTHR30298">
    <property type="entry name" value="H REPEAT-ASSOCIATED PREDICTED TRANSPOSASE"/>
    <property type="match status" value="1"/>
</dbReference>
<dbReference type="AlphaFoldDB" id="A0A7R8WT77"/>
<evidence type="ECO:0000313" key="3">
    <source>
        <dbReference type="EMBL" id="CAD7236797.1"/>
    </source>
</evidence>